<dbReference type="EMBL" id="BAAAQX010000033">
    <property type="protein sequence ID" value="GAA2213515.1"/>
    <property type="molecule type" value="Genomic_DNA"/>
</dbReference>
<keyword evidence="2" id="KW-1185">Reference proteome</keyword>
<accession>A0ABN3CVL2</accession>
<protein>
    <submittedName>
        <fullName evidence="1">Uncharacterized protein</fullName>
    </submittedName>
</protein>
<sequence length="39" mass="4206">MRLAAEALGLGNWMLTHGGPYRPEVVRDIVGSPAVRISD</sequence>
<name>A0ABN3CVL2_9ACTN</name>
<gene>
    <name evidence="1" type="ORF">GCM10009850_089780</name>
</gene>
<reference evidence="1 2" key="1">
    <citation type="journal article" date="2019" name="Int. J. Syst. Evol. Microbiol.">
        <title>The Global Catalogue of Microorganisms (GCM) 10K type strain sequencing project: providing services to taxonomists for standard genome sequencing and annotation.</title>
        <authorList>
            <consortium name="The Broad Institute Genomics Platform"/>
            <consortium name="The Broad Institute Genome Sequencing Center for Infectious Disease"/>
            <person name="Wu L."/>
            <person name="Ma J."/>
        </authorList>
    </citation>
    <scope>NUCLEOTIDE SEQUENCE [LARGE SCALE GENOMIC DNA]</scope>
    <source>
        <strain evidence="1 2">JCM 16114</strain>
    </source>
</reference>
<evidence type="ECO:0000313" key="1">
    <source>
        <dbReference type="EMBL" id="GAA2213515.1"/>
    </source>
</evidence>
<dbReference type="Proteomes" id="UP001499843">
    <property type="component" value="Unassembled WGS sequence"/>
</dbReference>
<evidence type="ECO:0000313" key="2">
    <source>
        <dbReference type="Proteomes" id="UP001499843"/>
    </source>
</evidence>
<comment type="caution">
    <text evidence="1">The sequence shown here is derived from an EMBL/GenBank/DDBJ whole genome shotgun (WGS) entry which is preliminary data.</text>
</comment>
<proteinExistence type="predicted"/>
<organism evidence="1 2">
    <name type="scientific">Nonomuraea monospora</name>
    <dbReference type="NCBI Taxonomy" id="568818"/>
    <lineage>
        <taxon>Bacteria</taxon>
        <taxon>Bacillati</taxon>
        <taxon>Actinomycetota</taxon>
        <taxon>Actinomycetes</taxon>
        <taxon>Streptosporangiales</taxon>
        <taxon>Streptosporangiaceae</taxon>
        <taxon>Nonomuraea</taxon>
    </lineage>
</organism>